<feature type="compositionally biased region" description="Polar residues" evidence="2">
    <location>
        <begin position="248"/>
        <end position="264"/>
    </location>
</feature>
<comment type="subcellular location">
    <subcellularLocation>
        <location evidence="1">Nucleus</location>
    </subcellularLocation>
</comment>
<evidence type="ECO:0000256" key="2">
    <source>
        <dbReference type="SAM" id="MobiDB-lite"/>
    </source>
</evidence>
<gene>
    <name evidence="4" type="ORF">V6N11_070350</name>
</gene>
<feature type="region of interest" description="Disordered" evidence="2">
    <location>
        <begin position="243"/>
        <end position="270"/>
    </location>
</feature>
<dbReference type="InterPro" id="IPR035441">
    <property type="entry name" value="TFIIS/LEDGF_dom_sf"/>
</dbReference>
<dbReference type="Gene3D" id="1.20.930.10">
    <property type="entry name" value="Conserved domain common to transcription factors TFIIS, elongin A, CRSP70"/>
    <property type="match status" value="1"/>
</dbReference>
<name>A0ABR2QER4_9ROSI</name>
<accession>A0ABR2QER4</accession>
<sequence length="330" mass="37514">MEAEKPRKLLRLVIKKPPEPSSNIQHHTNTKKRKLPEVEDAEIKAMFDKIKPRKKMAMALPNPVGTGLLVEKLMALMEVAAEEDVELNSQNQPAIKKMQMLPLLTDFLSKKHLQQEFRDRGVLSLFKIWLEPLPDGSLPNATLRASLLNILTHTFSIDVSSEGGREQLKRSGLRKVIMFLSKSDEETNANRQLAKDLVENWSRIIFNKSEWYSDLGITQEKVVMPTKKVKESAMQVREADLDLKSRPPKQSYTSAASGTRQGTVSVPKPSPFVYAVNPRSNYNPEIARGGSRYEKPRERIEKNMRMLKNSKRKPLQPTKLSVNGRSCFAI</sequence>
<dbReference type="Pfam" id="PF08711">
    <property type="entry name" value="Med26"/>
    <property type="match status" value="1"/>
</dbReference>
<dbReference type="PANTHER" id="PTHR47350">
    <property type="entry name" value="PROTEIN IWS1 HOMOLOG 1"/>
    <property type="match status" value="1"/>
</dbReference>
<evidence type="ECO:0000313" key="4">
    <source>
        <dbReference type="EMBL" id="KAK8999173.1"/>
    </source>
</evidence>
<reference evidence="4 5" key="1">
    <citation type="journal article" date="2024" name="G3 (Bethesda)">
        <title>Genome assembly of Hibiscus sabdariffa L. provides insights into metabolisms of medicinal natural products.</title>
        <authorList>
            <person name="Kim T."/>
        </authorList>
    </citation>
    <scope>NUCLEOTIDE SEQUENCE [LARGE SCALE GENOMIC DNA]</scope>
    <source>
        <strain evidence="4">TK-2024</strain>
        <tissue evidence="4">Old leaves</tissue>
    </source>
</reference>
<organism evidence="4 5">
    <name type="scientific">Hibiscus sabdariffa</name>
    <name type="common">roselle</name>
    <dbReference type="NCBI Taxonomy" id="183260"/>
    <lineage>
        <taxon>Eukaryota</taxon>
        <taxon>Viridiplantae</taxon>
        <taxon>Streptophyta</taxon>
        <taxon>Embryophyta</taxon>
        <taxon>Tracheophyta</taxon>
        <taxon>Spermatophyta</taxon>
        <taxon>Magnoliopsida</taxon>
        <taxon>eudicotyledons</taxon>
        <taxon>Gunneridae</taxon>
        <taxon>Pentapetalae</taxon>
        <taxon>rosids</taxon>
        <taxon>malvids</taxon>
        <taxon>Malvales</taxon>
        <taxon>Malvaceae</taxon>
        <taxon>Malvoideae</taxon>
        <taxon>Hibiscus</taxon>
    </lineage>
</organism>
<keyword evidence="5" id="KW-1185">Reference proteome</keyword>
<comment type="caution">
    <text evidence="4">The sequence shown here is derived from an EMBL/GenBank/DDBJ whole genome shotgun (WGS) entry which is preliminary data.</text>
</comment>
<keyword evidence="1" id="KW-0539">Nucleus</keyword>
<dbReference type="InterPro" id="IPR017923">
    <property type="entry name" value="TFIIS_N"/>
</dbReference>
<evidence type="ECO:0000313" key="5">
    <source>
        <dbReference type="Proteomes" id="UP001396334"/>
    </source>
</evidence>
<dbReference type="Proteomes" id="UP001396334">
    <property type="component" value="Unassembled WGS sequence"/>
</dbReference>
<evidence type="ECO:0000256" key="1">
    <source>
        <dbReference type="PROSITE-ProRule" id="PRU00649"/>
    </source>
</evidence>
<dbReference type="EMBL" id="JBBPBN010000040">
    <property type="protein sequence ID" value="KAK8999173.1"/>
    <property type="molecule type" value="Genomic_DNA"/>
</dbReference>
<feature type="domain" description="TFIIS N-terminal" evidence="3">
    <location>
        <begin position="124"/>
        <end position="208"/>
    </location>
</feature>
<protein>
    <recommendedName>
        <fullName evidence="3">TFIIS N-terminal domain-containing protein</fullName>
    </recommendedName>
</protein>
<dbReference type="PANTHER" id="PTHR47350:SF2">
    <property type="entry name" value="PROTEIN IWS1 HOMOLOG"/>
    <property type="match status" value="1"/>
</dbReference>
<dbReference type="InterPro" id="IPR044204">
    <property type="entry name" value="IWS1/2"/>
</dbReference>
<dbReference type="PROSITE" id="PS51319">
    <property type="entry name" value="TFIIS_N"/>
    <property type="match status" value="1"/>
</dbReference>
<evidence type="ECO:0000259" key="3">
    <source>
        <dbReference type="PROSITE" id="PS51319"/>
    </source>
</evidence>
<proteinExistence type="predicted"/>